<gene>
    <name evidence="2" type="ordered locus">Acid_4360</name>
</gene>
<dbReference type="GO" id="GO:0032259">
    <property type="term" value="P:methylation"/>
    <property type="evidence" value="ECO:0007669"/>
    <property type="project" value="UniProtKB-KW"/>
</dbReference>
<feature type="domain" description="Methyltransferase" evidence="1">
    <location>
        <begin position="39"/>
        <end position="123"/>
    </location>
</feature>
<protein>
    <submittedName>
        <fullName evidence="2">Methyltransferase type 12</fullName>
    </submittedName>
</protein>
<dbReference type="AlphaFoldDB" id="Q01YE3"/>
<name>Q01YE3_SOLUE</name>
<dbReference type="Pfam" id="PF13649">
    <property type="entry name" value="Methyltransf_25"/>
    <property type="match status" value="1"/>
</dbReference>
<dbReference type="EMBL" id="CP000473">
    <property type="protein sequence ID" value="ABJ85322.1"/>
    <property type="molecule type" value="Genomic_DNA"/>
</dbReference>
<proteinExistence type="predicted"/>
<dbReference type="GO" id="GO:0008168">
    <property type="term" value="F:methyltransferase activity"/>
    <property type="evidence" value="ECO:0007669"/>
    <property type="project" value="UniProtKB-KW"/>
</dbReference>
<organism evidence="2">
    <name type="scientific">Solibacter usitatus (strain Ellin6076)</name>
    <dbReference type="NCBI Taxonomy" id="234267"/>
    <lineage>
        <taxon>Bacteria</taxon>
        <taxon>Pseudomonadati</taxon>
        <taxon>Acidobacteriota</taxon>
        <taxon>Terriglobia</taxon>
        <taxon>Bryobacterales</taxon>
        <taxon>Solibacteraceae</taxon>
        <taxon>Candidatus Solibacter</taxon>
    </lineage>
</organism>
<keyword evidence="2" id="KW-0489">Methyltransferase</keyword>
<dbReference type="SUPFAM" id="SSF53335">
    <property type="entry name" value="S-adenosyl-L-methionine-dependent methyltransferases"/>
    <property type="match status" value="1"/>
</dbReference>
<dbReference type="OrthoDB" id="9804312at2"/>
<dbReference type="InParanoid" id="Q01YE3"/>
<sequence>MAEAERWDQVYAGEPHLYTTEPNALLVEVAQAMAPGRALEIGVGQGRNAGWLAARGWEVTGIDPSGEGVRQAQAASAGVRVLQVAAEEFDMGVKQWDLIAGIYVHGVVLRASPRIVAALRPGGVLVVEGFHRDVMKLGIEGMTGGLLGYKTNALLRHFSQLRIERYEDCTALADWRRLQAPLVRMVARKSE</sequence>
<evidence type="ECO:0000259" key="1">
    <source>
        <dbReference type="Pfam" id="PF13649"/>
    </source>
</evidence>
<dbReference type="eggNOG" id="COG2227">
    <property type="taxonomic scope" value="Bacteria"/>
</dbReference>
<accession>Q01YE3</accession>
<dbReference type="Gene3D" id="3.40.50.150">
    <property type="entry name" value="Vaccinia Virus protein VP39"/>
    <property type="match status" value="1"/>
</dbReference>
<evidence type="ECO:0000313" key="2">
    <source>
        <dbReference type="EMBL" id="ABJ85322.1"/>
    </source>
</evidence>
<reference evidence="2" key="1">
    <citation type="submission" date="2006-10" db="EMBL/GenBank/DDBJ databases">
        <title>Complete sequence of Solibacter usitatus Ellin6076.</title>
        <authorList>
            <consortium name="US DOE Joint Genome Institute"/>
            <person name="Copeland A."/>
            <person name="Lucas S."/>
            <person name="Lapidus A."/>
            <person name="Barry K."/>
            <person name="Detter J.C."/>
            <person name="Glavina del Rio T."/>
            <person name="Hammon N."/>
            <person name="Israni S."/>
            <person name="Dalin E."/>
            <person name="Tice H."/>
            <person name="Pitluck S."/>
            <person name="Thompson L.S."/>
            <person name="Brettin T."/>
            <person name="Bruce D."/>
            <person name="Han C."/>
            <person name="Tapia R."/>
            <person name="Gilna P."/>
            <person name="Schmutz J."/>
            <person name="Larimer F."/>
            <person name="Land M."/>
            <person name="Hauser L."/>
            <person name="Kyrpides N."/>
            <person name="Mikhailova N."/>
            <person name="Janssen P.H."/>
            <person name="Kuske C.R."/>
            <person name="Richardson P."/>
        </authorList>
    </citation>
    <scope>NUCLEOTIDE SEQUENCE</scope>
    <source>
        <strain evidence="2">Ellin6076</strain>
    </source>
</reference>
<dbReference type="STRING" id="234267.Acid_4360"/>
<dbReference type="InterPro" id="IPR041698">
    <property type="entry name" value="Methyltransf_25"/>
</dbReference>
<dbReference type="KEGG" id="sus:Acid_4360"/>
<dbReference type="HOGENOM" id="CLU_056435_0_1_0"/>
<dbReference type="InterPro" id="IPR029063">
    <property type="entry name" value="SAM-dependent_MTases_sf"/>
</dbReference>
<keyword evidence="2" id="KW-0808">Transferase</keyword>
<dbReference type="CDD" id="cd02440">
    <property type="entry name" value="AdoMet_MTases"/>
    <property type="match status" value="1"/>
</dbReference>